<dbReference type="EMBL" id="JAUSSW010000007">
    <property type="protein sequence ID" value="MDQ0103071.1"/>
    <property type="molecule type" value="Genomic_DNA"/>
</dbReference>
<dbReference type="Proteomes" id="UP001244563">
    <property type="component" value="Unassembled WGS sequence"/>
</dbReference>
<accession>A0ABT9TN48</accession>
<reference evidence="1 2" key="1">
    <citation type="submission" date="2023-07" db="EMBL/GenBank/DDBJ databases">
        <title>Sorghum-associated microbial communities from plants grown in Nebraska, USA.</title>
        <authorList>
            <person name="Schachtman D."/>
        </authorList>
    </citation>
    <scope>NUCLEOTIDE SEQUENCE [LARGE SCALE GENOMIC DNA]</scope>
    <source>
        <strain evidence="1 2">CC523</strain>
    </source>
</reference>
<gene>
    <name evidence="1" type="ORF">J2T10_002728</name>
</gene>
<comment type="caution">
    <text evidence="1">The sequence shown here is derived from an EMBL/GenBank/DDBJ whole genome shotgun (WGS) entry which is preliminary data.</text>
</comment>
<name>A0ABT9TN48_PAENI</name>
<evidence type="ECO:0000313" key="1">
    <source>
        <dbReference type="EMBL" id="MDQ0103071.1"/>
    </source>
</evidence>
<evidence type="ECO:0000313" key="2">
    <source>
        <dbReference type="Proteomes" id="UP001244563"/>
    </source>
</evidence>
<protein>
    <submittedName>
        <fullName evidence="1">Uncharacterized protein</fullName>
    </submittedName>
</protein>
<proteinExistence type="predicted"/>
<organism evidence="1 2">
    <name type="scientific">Paenarthrobacter nicotinovorans</name>
    <name type="common">Arthrobacter nicotinovorans</name>
    <dbReference type="NCBI Taxonomy" id="29320"/>
    <lineage>
        <taxon>Bacteria</taxon>
        <taxon>Bacillati</taxon>
        <taxon>Actinomycetota</taxon>
        <taxon>Actinomycetes</taxon>
        <taxon>Micrococcales</taxon>
        <taxon>Micrococcaceae</taxon>
        <taxon>Paenarthrobacter</taxon>
    </lineage>
</organism>
<sequence length="50" mass="5448">MGGFSDDLIIDRNTGTSKFLRKCAICQGRSSRSNKTEVVTEIVLDNVSNA</sequence>
<keyword evidence="2" id="KW-1185">Reference proteome</keyword>